<gene>
    <name evidence="4" type="ORF">D0Z67_11695</name>
</gene>
<proteinExistence type="predicted"/>
<dbReference type="OrthoDB" id="9814140at2"/>
<evidence type="ECO:0000256" key="1">
    <source>
        <dbReference type="ARBA" id="ARBA00022801"/>
    </source>
</evidence>
<dbReference type="PANTHER" id="PTHR43540">
    <property type="entry name" value="PEROXYUREIDOACRYLATE/UREIDOACRYLATE AMIDOHYDROLASE-RELATED"/>
    <property type="match status" value="1"/>
</dbReference>
<dbReference type="Pfam" id="PF00857">
    <property type="entry name" value="Isochorismatase"/>
    <property type="match status" value="1"/>
</dbReference>
<dbReference type="AlphaFoldDB" id="A0A4P6TVX3"/>
<protein>
    <submittedName>
        <fullName evidence="4">Cysteine hydrolase</fullName>
    </submittedName>
</protein>
<feature type="domain" description="Isochorismatase-like" evidence="3">
    <location>
        <begin position="5"/>
        <end position="164"/>
    </location>
</feature>
<dbReference type="SUPFAM" id="SSF52499">
    <property type="entry name" value="Isochorismatase-like hydrolases"/>
    <property type="match status" value="1"/>
</dbReference>
<dbReference type="PANTHER" id="PTHR43540:SF1">
    <property type="entry name" value="ISOCHORISMATASE HYDROLASE"/>
    <property type="match status" value="1"/>
</dbReference>
<dbReference type="GO" id="GO:0016787">
    <property type="term" value="F:hydrolase activity"/>
    <property type="evidence" value="ECO:0007669"/>
    <property type="project" value="UniProtKB-KW"/>
</dbReference>
<dbReference type="CDD" id="cd00431">
    <property type="entry name" value="cysteine_hydrolases"/>
    <property type="match status" value="1"/>
</dbReference>
<organism evidence="4 5">
    <name type="scientific">Streptomyces seoulensis</name>
    <dbReference type="NCBI Taxonomy" id="73044"/>
    <lineage>
        <taxon>Bacteria</taxon>
        <taxon>Bacillati</taxon>
        <taxon>Actinomycetota</taxon>
        <taxon>Actinomycetes</taxon>
        <taxon>Kitasatosporales</taxon>
        <taxon>Streptomycetaceae</taxon>
        <taxon>Streptomyces</taxon>
    </lineage>
</organism>
<accession>A0A4P6TVX3</accession>
<dbReference type="Gene3D" id="3.40.50.850">
    <property type="entry name" value="Isochorismatase-like"/>
    <property type="match status" value="1"/>
</dbReference>
<dbReference type="KEGG" id="sseo:D0Z67_11695"/>
<sequence length="225" mass="24010">MSGVVLVVVDLQNDFCDASAAARHGGDPVVLADAAGAAADVVDRARAAGVEVVFVRFLGDVGHQGPSWRRRDAVLGKRAKCVSGSRGAEFHGVVPAAGERVFTKYACFDAFLAEGFERYLRERGVVRLVFAGVFTDVCVDSTARTAFQKGFEVSVLTDCTTPLHLPEPLVLSFMARVYGARLTTRADPELWAVCPPASTEEEPSRLSVRRAGPVPVTSEWTPGSG</sequence>
<name>A0A4P6TVX3_STRSO</name>
<feature type="region of interest" description="Disordered" evidence="2">
    <location>
        <begin position="199"/>
        <end position="225"/>
    </location>
</feature>
<dbReference type="InterPro" id="IPR036380">
    <property type="entry name" value="Isochorismatase-like_sf"/>
</dbReference>
<dbReference type="InterPro" id="IPR000868">
    <property type="entry name" value="Isochorismatase-like_dom"/>
</dbReference>
<keyword evidence="5" id="KW-1185">Reference proteome</keyword>
<dbReference type="RefSeq" id="WP_078873765.1">
    <property type="nucleotide sequence ID" value="NZ_CP032229.1"/>
</dbReference>
<dbReference type="InterPro" id="IPR050272">
    <property type="entry name" value="Isochorismatase-like_hydrls"/>
</dbReference>
<evidence type="ECO:0000256" key="2">
    <source>
        <dbReference type="SAM" id="MobiDB-lite"/>
    </source>
</evidence>
<reference evidence="4 5" key="1">
    <citation type="submission" date="2018-08" db="EMBL/GenBank/DDBJ databases">
        <title>The complete genome sequence of Streptomyces seoulensis, a pioneer strain for nickel superoxide dismutase discovery.</title>
        <authorList>
            <person name="Shin J."/>
            <person name="Lee J.-S."/>
            <person name="Lee E.-J."/>
            <person name="Youn H.-D."/>
        </authorList>
    </citation>
    <scope>NUCLEOTIDE SEQUENCE [LARGE SCALE GENOMIC DNA]</scope>
    <source>
        <strain evidence="4 5">KCTC 9819</strain>
    </source>
</reference>
<dbReference type="GeneID" id="300099595"/>
<keyword evidence="1 4" id="KW-0378">Hydrolase</keyword>
<evidence type="ECO:0000259" key="3">
    <source>
        <dbReference type="Pfam" id="PF00857"/>
    </source>
</evidence>
<evidence type="ECO:0000313" key="4">
    <source>
        <dbReference type="EMBL" id="QBJ90902.1"/>
    </source>
</evidence>
<evidence type="ECO:0000313" key="5">
    <source>
        <dbReference type="Proteomes" id="UP000292547"/>
    </source>
</evidence>
<dbReference type="Proteomes" id="UP000292547">
    <property type="component" value="Chromosome"/>
</dbReference>
<dbReference type="STRING" id="73044.GCA_000725795_01846"/>
<dbReference type="EMBL" id="CP032229">
    <property type="protein sequence ID" value="QBJ90902.1"/>
    <property type="molecule type" value="Genomic_DNA"/>
</dbReference>